<dbReference type="RefSeq" id="WP_038476453.1">
    <property type="nucleotide sequence ID" value="NZ_CP003923.1"/>
</dbReference>
<dbReference type="PANTHER" id="PTHR33745">
    <property type="entry name" value="RSBT ANTAGONIST PROTEIN RSBS-RELATED"/>
    <property type="match status" value="1"/>
</dbReference>
<evidence type="ECO:0000259" key="2">
    <source>
        <dbReference type="PROSITE" id="PS50801"/>
    </source>
</evidence>
<dbReference type="Proteomes" id="UP000027142">
    <property type="component" value="Chromosome"/>
</dbReference>
<keyword evidence="1" id="KW-0597">Phosphoprotein</keyword>
<dbReference type="EMBL" id="CP003923">
    <property type="protein sequence ID" value="AIC92949.1"/>
    <property type="molecule type" value="Genomic_DNA"/>
</dbReference>
<evidence type="ECO:0000256" key="1">
    <source>
        <dbReference type="ARBA" id="ARBA00022553"/>
    </source>
</evidence>
<dbReference type="InterPro" id="IPR002645">
    <property type="entry name" value="STAS_dom"/>
</dbReference>
<dbReference type="Gene3D" id="3.30.750.24">
    <property type="entry name" value="STAS domain"/>
    <property type="match status" value="1"/>
</dbReference>
<gene>
    <name evidence="3" type="ORF">BleG1_0341</name>
</gene>
<reference evidence="3 4" key="1">
    <citation type="journal article" date="2014" name="Gene">
        <title>A comparative genomic analysis of the alkalitolerant soil bacterium Bacillus lehensis G1.</title>
        <authorList>
            <person name="Noor Y.M."/>
            <person name="Samsulrizal N.H."/>
            <person name="Jema'on N.A."/>
            <person name="Low K.O."/>
            <person name="Ramli A.N."/>
            <person name="Alias N.I."/>
            <person name="Damis S.I."/>
            <person name="Fuzi S.F."/>
            <person name="Isa M.N."/>
            <person name="Murad A.M."/>
            <person name="Raih M.F."/>
            <person name="Bakar F.D."/>
            <person name="Najimudin N."/>
            <person name="Mahadi N.M."/>
            <person name="Illias R.M."/>
        </authorList>
    </citation>
    <scope>NUCLEOTIDE SEQUENCE [LARGE SCALE GENOMIC DNA]</scope>
    <source>
        <strain evidence="3 4">G1</strain>
    </source>
</reference>
<dbReference type="PATRIC" id="fig|1246626.3.peg.330"/>
<dbReference type="PANTHER" id="PTHR33745:SF3">
    <property type="entry name" value="RSBT CO-ANTAGONIST PROTEIN RSBRC"/>
    <property type="match status" value="1"/>
</dbReference>
<dbReference type="CDD" id="cd07041">
    <property type="entry name" value="STAS_RsbR_RsbS_like"/>
    <property type="match status" value="1"/>
</dbReference>
<dbReference type="InterPro" id="IPR051932">
    <property type="entry name" value="Bact_StressResp_Reg"/>
</dbReference>
<dbReference type="STRING" id="1246626.BleG1_0341"/>
<dbReference type="eggNOG" id="COG1366">
    <property type="taxonomic scope" value="Bacteria"/>
</dbReference>
<organism evidence="3 4">
    <name type="scientific">Shouchella lehensis G1</name>
    <dbReference type="NCBI Taxonomy" id="1246626"/>
    <lineage>
        <taxon>Bacteria</taxon>
        <taxon>Bacillati</taxon>
        <taxon>Bacillota</taxon>
        <taxon>Bacilli</taxon>
        <taxon>Bacillales</taxon>
        <taxon>Bacillaceae</taxon>
        <taxon>Shouchella</taxon>
    </lineage>
</organism>
<proteinExistence type="predicted"/>
<protein>
    <submittedName>
        <fullName evidence="3">Anti-sigma factor antagonist</fullName>
    </submittedName>
</protein>
<dbReference type="OrthoDB" id="9800154at2"/>
<accession>A0A060LYS2</accession>
<dbReference type="KEGG" id="ble:BleG1_0341"/>
<dbReference type="InterPro" id="IPR036513">
    <property type="entry name" value="STAS_dom_sf"/>
</dbReference>
<sequence length="279" mass="32111">MSLYEFLKENTWNLTEQWYADLDKTKDGVYGSNDPVKIERLKKQNYAFHELFCELFREDYNAEHTKAFEQWILSIAKDQAHLATPIPEIIEEFLNVQDQYIQLIKDYIEETNEQVSFDQYDQWIDILVTGFKEIVIAFSRNNMEYADQQLRAQQEMITELSSPVIKLRRTIALLPLVGEIDTHRAQVIFTQTLEECVSTDIHSLLIDLSGVPVVDTMVANQLFSLIDGLKLVGTKASLSGVRPEIAQTSVQLGIDFSTTKIYSTIEQALDELLHAVPHY</sequence>
<dbReference type="SUPFAM" id="SSF52091">
    <property type="entry name" value="SpoIIaa-like"/>
    <property type="match status" value="1"/>
</dbReference>
<name>A0A060LYS2_9BACI</name>
<dbReference type="PROSITE" id="PS50801">
    <property type="entry name" value="STAS"/>
    <property type="match status" value="1"/>
</dbReference>
<keyword evidence="4" id="KW-1185">Reference proteome</keyword>
<dbReference type="Pfam" id="PF01740">
    <property type="entry name" value="STAS"/>
    <property type="match status" value="1"/>
</dbReference>
<evidence type="ECO:0000313" key="3">
    <source>
        <dbReference type="EMBL" id="AIC92949.1"/>
    </source>
</evidence>
<evidence type="ECO:0000313" key="4">
    <source>
        <dbReference type="Proteomes" id="UP000027142"/>
    </source>
</evidence>
<dbReference type="AlphaFoldDB" id="A0A060LYS2"/>
<dbReference type="HOGENOM" id="CLU_026775_0_1_9"/>
<feature type="domain" description="STAS" evidence="2">
    <location>
        <begin position="161"/>
        <end position="272"/>
    </location>
</feature>